<keyword evidence="2" id="KW-1185">Reference proteome</keyword>
<accession>A0A506U0B5</accession>
<reference evidence="1 2" key="1">
    <citation type="submission" date="2019-06" db="EMBL/GenBank/DDBJ databases">
        <authorList>
            <person name="Li M."/>
        </authorList>
    </citation>
    <scope>NUCLEOTIDE SEQUENCE [LARGE SCALE GENOMIC DNA]</scope>
    <source>
        <strain evidence="1 2">BGMRC2036</strain>
    </source>
</reference>
<organism evidence="1 2">
    <name type="scientific">Martelella alba</name>
    <dbReference type="NCBI Taxonomy" id="2590451"/>
    <lineage>
        <taxon>Bacteria</taxon>
        <taxon>Pseudomonadati</taxon>
        <taxon>Pseudomonadota</taxon>
        <taxon>Alphaproteobacteria</taxon>
        <taxon>Hyphomicrobiales</taxon>
        <taxon>Aurantimonadaceae</taxon>
        <taxon>Martelella</taxon>
    </lineage>
</organism>
<comment type="caution">
    <text evidence="1">The sequence shown here is derived from an EMBL/GenBank/DDBJ whole genome shotgun (WGS) entry which is preliminary data.</text>
</comment>
<evidence type="ECO:0000313" key="1">
    <source>
        <dbReference type="EMBL" id="TPW26424.1"/>
    </source>
</evidence>
<dbReference type="OrthoDB" id="7619538at2"/>
<gene>
    <name evidence="1" type="ORF">FJU08_22300</name>
</gene>
<name>A0A506U0B5_9HYPH</name>
<sequence>MLGGPIPTPKQIRAYALERDYKGYLAERIEEAHRRAEPKRSAALRNIRDAVLRDLAADLARYREVVCELRKYRHAFPIGMARPDCADIHTAMSLKFAHLYNGFAHLNTLDTLPNEQLDLFGR</sequence>
<protein>
    <submittedName>
        <fullName evidence="1">Uncharacterized protein</fullName>
    </submittedName>
</protein>
<dbReference type="Proteomes" id="UP000318801">
    <property type="component" value="Unassembled WGS sequence"/>
</dbReference>
<proteinExistence type="predicted"/>
<dbReference type="AlphaFoldDB" id="A0A506U0B5"/>
<dbReference type="EMBL" id="VHLG01000031">
    <property type="protein sequence ID" value="TPW26424.1"/>
    <property type="molecule type" value="Genomic_DNA"/>
</dbReference>
<evidence type="ECO:0000313" key="2">
    <source>
        <dbReference type="Proteomes" id="UP000318801"/>
    </source>
</evidence>